<evidence type="ECO:0000313" key="3">
    <source>
        <dbReference type="Proteomes" id="UP000838412"/>
    </source>
</evidence>
<evidence type="ECO:0000313" key="2">
    <source>
        <dbReference type="EMBL" id="CAH1240232.1"/>
    </source>
</evidence>
<dbReference type="AlphaFoldDB" id="A0A8J9YRI4"/>
<accession>A0A8J9YRI4</accession>
<organism evidence="2 3">
    <name type="scientific">Branchiostoma lanceolatum</name>
    <name type="common">Common lancelet</name>
    <name type="synonym">Amphioxus lanceolatum</name>
    <dbReference type="NCBI Taxonomy" id="7740"/>
    <lineage>
        <taxon>Eukaryota</taxon>
        <taxon>Metazoa</taxon>
        <taxon>Chordata</taxon>
        <taxon>Cephalochordata</taxon>
        <taxon>Leptocardii</taxon>
        <taxon>Amphioxiformes</taxon>
        <taxon>Branchiostomatidae</taxon>
        <taxon>Branchiostoma</taxon>
    </lineage>
</organism>
<evidence type="ECO:0000256" key="1">
    <source>
        <dbReference type="SAM" id="MobiDB-lite"/>
    </source>
</evidence>
<proteinExistence type="predicted"/>
<protein>
    <submittedName>
        <fullName evidence="2">Hypp5956 protein</fullName>
    </submittedName>
</protein>
<dbReference type="EMBL" id="OV696696">
    <property type="protein sequence ID" value="CAH1240232.1"/>
    <property type="molecule type" value="Genomic_DNA"/>
</dbReference>
<sequence length="173" mass="18967">MKIPGREKVCKWCSLQKKKQAVRGRTSETTFACSVCHVRLHPKTCFDSFHQWAISQRADRGLGTTGERGLASNLGDNLSTDEDGSPNSTGYNVRHGMARHIRWSQRSISRNAQTHSTRRGKISRPRGPFSRNAQTNSTPRGPISRSRGKISRGTAPSGVSLLPSESAGKAAPR</sequence>
<gene>
    <name evidence="2" type="primary">Hypp5956</name>
    <name evidence="2" type="ORF">BLAG_LOCUS4252</name>
</gene>
<keyword evidence="3" id="KW-1185">Reference proteome</keyword>
<reference evidence="2" key="1">
    <citation type="submission" date="2022-01" db="EMBL/GenBank/DDBJ databases">
        <authorList>
            <person name="Braso-Vives M."/>
        </authorList>
    </citation>
    <scope>NUCLEOTIDE SEQUENCE</scope>
</reference>
<dbReference type="Proteomes" id="UP000838412">
    <property type="component" value="Chromosome 11"/>
</dbReference>
<feature type="region of interest" description="Disordered" evidence="1">
    <location>
        <begin position="62"/>
        <end position="173"/>
    </location>
</feature>
<name>A0A8J9YRI4_BRALA</name>
<feature type="compositionally biased region" description="Polar residues" evidence="1">
    <location>
        <begin position="104"/>
        <end position="115"/>
    </location>
</feature>
<dbReference type="OrthoDB" id="10168067at2759"/>